<evidence type="ECO:0000313" key="2">
    <source>
        <dbReference type="Proteomes" id="UP001287286"/>
    </source>
</evidence>
<comment type="caution">
    <text evidence="1">The sequence shown here is derived from an EMBL/GenBank/DDBJ whole genome shotgun (WGS) entry which is preliminary data.</text>
</comment>
<name>A0ABR0BF16_PURLI</name>
<evidence type="ECO:0008006" key="3">
    <source>
        <dbReference type="Google" id="ProtNLM"/>
    </source>
</evidence>
<dbReference type="InterPro" id="IPR011333">
    <property type="entry name" value="SKP1/BTB/POZ_sf"/>
</dbReference>
<proteinExistence type="predicted"/>
<dbReference type="Gene3D" id="3.30.710.10">
    <property type="entry name" value="Potassium Channel Kv1.1, Chain A"/>
    <property type="match status" value="1"/>
</dbReference>
<reference evidence="1 2" key="1">
    <citation type="journal article" date="2024" name="Microbiol. Resour. Announc.">
        <title>Genome annotations for the ascomycete fungi Trichoderma harzianum, Trichoderma aggressivum, and Purpureocillium lilacinum.</title>
        <authorList>
            <person name="Beijen E.P.W."/>
            <person name="Ohm R.A."/>
        </authorList>
    </citation>
    <scope>NUCLEOTIDE SEQUENCE [LARGE SCALE GENOMIC DNA]</scope>
    <source>
        <strain evidence="1 2">CBS 150709</strain>
    </source>
</reference>
<organism evidence="1 2">
    <name type="scientific">Purpureocillium lilacinum</name>
    <name type="common">Paecilomyces lilacinus</name>
    <dbReference type="NCBI Taxonomy" id="33203"/>
    <lineage>
        <taxon>Eukaryota</taxon>
        <taxon>Fungi</taxon>
        <taxon>Dikarya</taxon>
        <taxon>Ascomycota</taxon>
        <taxon>Pezizomycotina</taxon>
        <taxon>Sordariomycetes</taxon>
        <taxon>Hypocreomycetidae</taxon>
        <taxon>Hypocreales</taxon>
        <taxon>Ophiocordycipitaceae</taxon>
        <taxon>Purpureocillium</taxon>
    </lineage>
</organism>
<keyword evidence="2" id="KW-1185">Reference proteome</keyword>
<dbReference type="Proteomes" id="UP001287286">
    <property type="component" value="Unassembled WGS sequence"/>
</dbReference>
<accession>A0ABR0BF16</accession>
<evidence type="ECO:0000313" key="1">
    <source>
        <dbReference type="EMBL" id="KAK4073308.1"/>
    </source>
</evidence>
<gene>
    <name evidence="1" type="ORF">Purlil1_13089</name>
</gene>
<sequence>MENCQPESLPLDPAGDVTLITNNGTHESRRAFLVSSKLLSLASPVFSKMFSPAFLEGSQIRSDCHPHINLEGDDPMAMEMMFRALHFLCGDIPSSIDPEPLATLAVHCDKYDCNEAMRPWILQWCGGRPEATTSQDFGLLLVAEYMFRAPTFPDIAARAAKHLVPGFAAIWEKHDTLTRLPGSIAGEQFTIDSQLFGL</sequence>
<dbReference type="EMBL" id="JAWRVI010000164">
    <property type="protein sequence ID" value="KAK4073308.1"/>
    <property type="molecule type" value="Genomic_DNA"/>
</dbReference>
<protein>
    <recommendedName>
        <fullName evidence="3">BTB domain-containing protein</fullName>
    </recommendedName>
</protein>